<dbReference type="EMBL" id="UFQS01000022">
    <property type="protein sequence ID" value="SSW97620.1"/>
    <property type="molecule type" value="Genomic_DNA"/>
</dbReference>
<reference evidence="5" key="1">
    <citation type="submission" date="2018-04" db="EMBL/GenBank/DDBJ databases">
        <authorList>
            <person name="Go L.Y."/>
            <person name="Mitchell J.A."/>
        </authorList>
    </citation>
    <scope>NUCLEOTIDE SEQUENCE</scope>
    <source>
        <tissue evidence="5">Whole organism</tissue>
    </source>
</reference>
<reference evidence="6" key="2">
    <citation type="submission" date="2018-07" db="EMBL/GenBank/DDBJ databases">
        <authorList>
            <person name="Quirk P.G."/>
            <person name="Krulwich T.A."/>
        </authorList>
    </citation>
    <scope>NUCLEOTIDE SEQUENCE</scope>
</reference>
<feature type="domain" description="FHA" evidence="4">
    <location>
        <begin position="262"/>
        <end position="318"/>
    </location>
</feature>
<name>A0A336LJD3_CULSO</name>
<dbReference type="GO" id="GO:0031011">
    <property type="term" value="C:Ino80 complex"/>
    <property type="evidence" value="ECO:0007669"/>
    <property type="project" value="InterPro"/>
</dbReference>
<dbReference type="GO" id="GO:0002151">
    <property type="term" value="F:G-quadruplex RNA binding"/>
    <property type="evidence" value="ECO:0007669"/>
    <property type="project" value="InterPro"/>
</dbReference>
<dbReference type="GO" id="GO:0045944">
    <property type="term" value="P:positive regulation of transcription by RNA polymerase II"/>
    <property type="evidence" value="ECO:0007669"/>
    <property type="project" value="TreeGrafter"/>
</dbReference>
<dbReference type="PANTHER" id="PTHR13233">
    <property type="entry name" value="MICROSPHERULE PROTEIN 1"/>
    <property type="match status" value="1"/>
</dbReference>
<dbReference type="CDD" id="cd22687">
    <property type="entry name" value="FHA_MCRS1"/>
    <property type="match status" value="1"/>
</dbReference>
<dbReference type="Pfam" id="PF00089">
    <property type="entry name" value="Trypsin"/>
    <property type="match status" value="1"/>
</dbReference>
<comment type="similarity">
    <text evidence="2">Belongs to the peptidase S1 family. CLIP subfamily.</text>
</comment>
<protein>
    <submittedName>
        <fullName evidence="6">CSON006037 protein</fullName>
    </submittedName>
</protein>
<dbReference type="InterPro" id="IPR025999">
    <property type="entry name" value="MCRS_N"/>
</dbReference>
<evidence type="ECO:0000256" key="3">
    <source>
        <dbReference type="SAM" id="MobiDB-lite"/>
    </source>
</evidence>
<evidence type="ECO:0000313" key="5">
    <source>
        <dbReference type="EMBL" id="SSW97620.1"/>
    </source>
</evidence>
<dbReference type="InterPro" id="IPR000253">
    <property type="entry name" value="FHA_dom"/>
</dbReference>
<dbReference type="GO" id="GO:0006508">
    <property type="term" value="P:proteolysis"/>
    <property type="evidence" value="ECO:0007669"/>
    <property type="project" value="InterPro"/>
</dbReference>
<feature type="compositionally biased region" description="Basic residues" evidence="3">
    <location>
        <begin position="1"/>
        <end position="11"/>
    </location>
</feature>
<dbReference type="Pfam" id="PF00498">
    <property type="entry name" value="FHA"/>
    <property type="match status" value="1"/>
</dbReference>
<dbReference type="Gene3D" id="2.40.10.10">
    <property type="entry name" value="Trypsin-like serine proteases"/>
    <property type="match status" value="1"/>
</dbReference>
<dbReference type="InterPro" id="IPR001916">
    <property type="entry name" value="Glyco_hydro_22"/>
</dbReference>
<evidence type="ECO:0000313" key="6">
    <source>
        <dbReference type="EMBL" id="SSX18006.1"/>
    </source>
</evidence>
<dbReference type="InterPro" id="IPR023346">
    <property type="entry name" value="Lysozyme-like_dom_sf"/>
</dbReference>
<accession>A0A336LJD3</accession>
<feature type="compositionally biased region" description="Basic residues" evidence="3">
    <location>
        <begin position="20"/>
        <end position="30"/>
    </location>
</feature>
<dbReference type="SUPFAM" id="SSF53955">
    <property type="entry name" value="Lysozyme-like"/>
    <property type="match status" value="1"/>
</dbReference>
<dbReference type="InterPro" id="IPR001254">
    <property type="entry name" value="Trypsin_dom"/>
</dbReference>
<dbReference type="GO" id="GO:0004252">
    <property type="term" value="F:serine-type endopeptidase activity"/>
    <property type="evidence" value="ECO:0007669"/>
    <property type="project" value="InterPro"/>
</dbReference>
<dbReference type="SMART" id="SM00240">
    <property type="entry name" value="FHA"/>
    <property type="match status" value="1"/>
</dbReference>
<dbReference type="PROSITE" id="PS51348">
    <property type="entry name" value="GLYCOSYL_HYDROL_F22_2"/>
    <property type="match status" value="1"/>
</dbReference>
<gene>
    <name evidence="6" type="primary">CSON006037</name>
</gene>
<evidence type="ECO:0000259" key="4">
    <source>
        <dbReference type="PROSITE" id="PS50006"/>
    </source>
</evidence>
<evidence type="ECO:0000256" key="2">
    <source>
        <dbReference type="ARBA" id="ARBA00024195"/>
    </source>
</evidence>
<dbReference type="Pfam" id="PF00062">
    <property type="entry name" value="Lys"/>
    <property type="match status" value="1"/>
</dbReference>
<keyword evidence="1" id="KW-1015">Disulfide bond</keyword>
<dbReference type="PROSITE" id="PS00128">
    <property type="entry name" value="GLYCOSYL_HYDROL_F22_1"/>
    <property type="match status" value="1"/>
</dbReference>
<dbReference type="InterPro" id="IPR043504">
    <property type="entry name" value="Peptidase_S1_PA_chymotrypsin"/>
</dbReference>
<dbReference type="Gene3D" id="1.10.530.10">
    <property type="match status" value="1"/>
</dbReference>
<dbReference type="SMART" id="SM00263">
    <property type="entry name" value="LYZ1"/>
    <property type="match status" value="1"/>
</dbReference>
<dbReference type="PROSITE" id="PS50006">
    <property type="entry name" value="FHA_DOMAIN"/>
    <property type="match status" value="1"/>
</dbReference>
<dbReference type="SUPFAM" id="SSF49879">
    <property type="entry name" value="SMAD/FHA domain"/>
    <property type="match status" value="1"/>
</dbReference>
<evidence type="ECO:0000256" key="1">
    <source>
        <dbReference type="ARBA" id="ARBA00023157"/>
    </source>
</evidence>
<dbReference type="Pfam" id="PF13325">
    <property type="entry name" value="MCRS_N"/>
    <property type="match status" value="1"/>
</dbReference>
<feature type="region of interest" description="Disordered" evidence="3">
    <location>
        <begin position="1"/>
        <end position="35"/>
    </location>
</feature>
<dbReference type="InterPro" id="IPR008984">
    <property type="entry name" value="SMAD_FHA_dom_sf"/>
</dbReference>
<organism evidence="6">
    <name type="scientific">Culicoides sonorensis</name>
    <name type="common">Biting midge</name>
    <dbReference type="NCBI Taxonomy" id="179676"/>
    <lineage>
        <taxon>Eukaryota</taxon>
        <taxon>Metazoa</taxon>
        <taxon>Ecdysozoa</taxon>
        <taxon>Arthropoda</taxon>
        <taxon>Hexapoda</taxon>
        <taxon>Insecta</taxon>
        <taxon>Pterygota</taxon>
        <taxon>Neoptera</taxon>
        <taxon>Endopterygota</taxon>
        <taxon>Diptera</taxon>
        <taxon>Nematocera</taxon>
        <taxon>Chironomoidea</taxon>
        <taxon>Ceratopogonidae</taxon>
        <taxon>Ceratopogoninae</taxon>
        <taxon>Culicoides</taxon>
        <taxon>Monoculicoides</taxon>
    </lineage>
</organism>
<dbReference type="VEuPathDB" id="VectorBase:CSON006037"/>
<sequence length="761" mass="87801">MTKQNKKRSHFKYKETKSSKASRRKPKPINKTKDLGRFKPMDDYLLITGVEQTNSLKTVLLGTKFSCRFTFEEISNRWTTLMYDQKISGLAIDAIRNLHPEMIEKINRNVLFSPNEEEILGTVTDLYATIEDFEALLSKNKNIFHESRSANDLFQYFQLLKKYHLLPYQTVKPLNEPEQVLSFSDTENQINAIEDFNDDDFFISNELKFNNRHNVMKIRNLENELERWSVLTKTQTPNEMDNQTLAVLNGSSVRFRMKSPEITFGRNTKENKVDMDFSLEGIADKISRRQGTIRLRKNGDFFLTNNGKRPIFLNGFPLISGQKCKIWNNSVIEVGGLSFVFLINQELLGVIRQEDAKLSSYESHDHHIQDLHCKVYKRCEFIQELIEKYNFKDEHAAKVSCIAEGALFDTSRINYHWVNLEFGFQNYKPNYGIFQISSEIWCSETGNGGICNINCKDLTNDDLSDDVECLRKIISDTDLNEENWNLPWIQTIIGENPLENTTASIISDSFLITTATQLKKINNPKAAILNTNSSQIPIEQIFYHPKYVQGNAEYDLALIKLKSKVRWYYHDHPTCVGSENIGNDAYQTQKYNDIDIKFDSVRSVKISNEIENCHTFSKKDTFYNNSSNSFVCFQNSDYHVPGVCQVPYGSPIIRKHFSVTHPRATFVKGLTVQGNDCTFTLALNTSKHYDWMNSIIFNSPETRVDSNDNISEFNFQDFDLIPGDVCVQHNGQKGVCKDMKECDQKTLTKNMLLCSRNTVCC</sequence>
<dbReference type="InterPro" id="IPR037912">
    <property type="entry name" value="MCRS1"/>
</dbReference>
<dbReference type="EMBL" id="UFQT01000022">
    <property type="protein sequence ID" value="SSX18006.1"/>
    <property type="molecule type" value="Genomic_DNA"/>
</dbReference>
<proteinExistence type="inferred from homology"/>
<dbReference type="GO" id="GO:0044545">
    <property type="term" value="C:NSL complex"/>
    <property type="evidence" value="ECO:0007669"/>
    <property type="project" value="TreeGrafter"/>
</dbReference>
<dbReference type="SUPFAM" id="SSF50494">
    <property type="entry name" value="Trypsin-like serine proteases"/>
    <property type="match status" value="1"/>
</dbReference>
<dbReference type="InterPro" id="IPR019799">
    <property type="entry name" value="Glyco_hydro_22_CS"/>
</dbReference>
<dbReference type="InterPro" id="IPR009003">
    <property type="entry name" value="Peptidase_S1_PA"/>
</dbReference>
<dbReference type="AlphaFoldDB" id="A0A336LJD3"/>
<dbReference type="GO" id="GO:0071339">
    <property type="term" value="C:MLL1 complex"/>
    <property type="evidence" value="ECO:0007669"/>
    <property type="project" value="InterPro"/>
</dbReference>
<dbReference type="Gene3D" id="2.60.200.20">
    <property type="match status" value="1"/>
</dbReference>
<dbReference type="PANTHER" id="PTHR13233:SF0">
    <property type="entry name" value="MICROSPHERULE PROTEIN 1"/>
    <property type="match status" value="1"/>
</dbReference>